<feature type="compositionally biased region" description="Basic and acidic residues" evidence="1">
    <location>
        <begin position="595"/>
        <end position="606"/>
    </location>
</feature>
<feature type="domain" description="DUF7082" evidence="2">
    <location>
        <begin position="223"/>
        <end position="376"/>
    </location>
</feature>
<accession>A0A9W8GHG8</accession>
<feature type="compositionally biased region" description="Basic and acidic residues" evidence="1">
    <location>
        <begin position="734"/>
        <end position="743"/>
    </location>
</feature>
<evidence type="ECO:0000256" key="1">
    <source>
        <dbReference type="SAM" id="MobiDB-lite"/>
    </source>
</evidence>
<protein>
    <recommendedName>
        <fullName evidence="2">DUF7082 domain-containing protein</fullName>
    </recommendedName>
</protein>
<feature type="region of interest" description="Disordered" evidence="1">
    <location>
        <begin position="586"/>
        <end position="612"/>
    </location>
</feature>
<evidence type="ECO:0000259" key="2">
    <source>
        <dbReference type="Pfam" id="PF23305"/>
    </source>
</evidence>
<dbReference type="PANTHER" id="PTHR39463:SF1">
    <property type="entry name" value="MEDUSA"/>
    <property type="match status" value="1"/>
</dbReference>
<feature type="region of interest" description="Disordered" evidence="1">
    <location>
        <begin position="172"/>
        <end position="191"/>
    </location>
</feature>
<dbReference type="Pfam" id="PF23305">
    <property type="entry name" value="DUF7082"/>
    <property type="match status" value="1"/>
</dbReference>
<dbReference type="AlphaFoldDB" id="A0A9W8GHG8"/>
<dbReference type="Proteomes" id="UP001151516">
    <property type="component" value="Unassembled WGS sequence"/>
</dbReference>
<name>A0A9W8GHG8_9FUNG</name>
<gene>
    <name evidence="3" type="ORF">IWW39_001699</name>
</gene>
<evidence type="ECO:0000313" key="4">
    <source>
        <dbReference type="Proteomes" id="UP001151516"/>
    </source>
</evidence>
<proteinExistence type="predicted"/>
<feature type="compositionally biased region" description="Polar residues" evidence="1">
    <location>
        <begin position="680"/>
        <end position="695"/>
    </location>
</feature>
<dbReference type="EMBL" id="JANBTX010000031">
    <property type="protein sequence ID" value="KAJ2689145.1"/>
    <property type="molecule type" value="Genomic_DNA"/>
</dbReference>
<keyword evidence="4" id="KW-1185">Reference proteome</keyword>
<dbReference type="GO" id="GO:0005634">
    <property type="term" value="C:nucleus"/>
    <property type="evidence" value="ECO:0007669"/>
    <property type="project" value="TreeGrafter"/>
</dbReference>
<comment type="caution">
    <text evidence="3">The sequence shown here is derived from an EMBL/GenBank/DDBJ whole genome shotgun (WGS) entry which is preliminary data.</text>
</comment>
<reference evidence="3" key="1">
    <citation type="submission" date="2022-07" db="EMBL/GenBank/DDBJ databases">
        <title>Phylogenomic reconstructions and comparative analyses of Kickxellomycotina fungi.</title>
        <authorList>
            <person name="Reynolds N.K."/>
            <person name="Stajich J.E."/>
            <person name="Barry K."/>
            <person name="Grigoriev I.V."/>
            <person name="Crous P."/>
            <person name="Smith M.E."/>
        </authorList>
    </citation>
    <scope>NUCLEOTIDE SEQUENCE</scope>
    <source>
        <strain evidence="3">CBS 109367</strain>
    </source>
</reference>
<sequence>MLSPLVVSNSAGALDQSQPKHHRPKPQTLSSQQQLSPDYLTHFGNIEASAKADLLPFKADLLPSARDPFSSEPNLFGHPGAFGLGEALGMSQGYPDNTPPHSRRTFAPSNALTAADLQFSGYILGGSHDASRSNFSYSAGVGQSTSSGTASGGHMLESLGLSDASSFVSSSMSARTNSSSSPAHNYSVGGAGPARSSAPYQGLSSVGSMPLMGYNSYASLLNKANLMFENNLDSMVIDWTLEERECRRRLVQFWRRHESNNILCTFKAVPAADRVPNSIVVSCIYWEEKQDFFVTSVDCIHLLESLIAVRFTVEEKNRIRRNLEGFRPLTVSKCKAESAEFFKLIMSFPNPKPRNIEKDVKVFPWRILPLALKKIISKYTASYSSTASITLDAYPASRTSSLSQLSGGPLSVAGGMATFSPCQTSASMLGSSSASAAVVAAAAAAAAATTATTTGNKIDASDDRSLGKLYPQHAHMSTSASVPYMSSSAKLAAILETQRSQHASNFGALEFSTSSGALGSSGACLDMGMNFDFGVAKSVQHDHTSGPSSTVAMPLSIPAGDSAPSACNQLLMFGEIQRGISRSTAASFMSGSDGSSDHHPHMDPRKPLPLQTSSTQFDFAGMVIDNPVPFTDVSAASQHVAHMPSIEPSSILGQMAADYALPSPNFAQPAPEGRPEASASLLSTCGTQKPRQQQRVARGPSSKRATQHAPYSTQRGDRHRASSDSSNSSNSEFGYDKPDDRDAASPSIPLILEQQAQFKTLELGGFGATGAISGDLGLSADGATLCPGGTGDNDFTLMLLKLLQCSDQTQDTDLYLLDSSHGL</sequence>
<feature type="region of interest" description="Disordered" evidence="1">
    <location>
        <begin position="1"/>
        <end position="33"/>
    </location>
</feature>
<feature type="region of interest" description="Disordered" evidence="1">
    <location>
        <begin position="663"/>
        <end position="745"/>
    </location>
</feature>
<evidence type="ECO:0000313" key="3">
    <source>
        <dbReference type="EMBL" id="KAJ2689145.1"/>
    </source>
</evidence>
<feature type="compositionally biased region" description="Polar residues" evidence="1">
    <location>
        <begin position="1"/>
        <end position="17"/>
    </location>
</feature>
<dbReference type="InterPro" id="IPR055509">
    <property type="entry name" value="DUF7082"/>
</dbReference>
<dbReference type="OrthoDB" id="1751210at2759"/>
<dbReference type="PANTHER" id="PTHR39463">
    <property type="entry name" value="MEDUSA"/>
    <property type="match status" value="1"/>
</dbReference>
<organism evidence="3 4">
    <name type="scientific">Coemansia spiralis</name>
    <dbReference type="NCBI Taxonomy" id="417178"/>
    <lineage>
        <taxon>Eukaryota</taxon>
        <taxon>Fungi</taxon>
        <taxon>Fungi incertae sedis</taxon>
        <taxon>Zoopagomycota</taxon>
        <taxon>Kickxellomycotina</taxon>
        <taxon>Kickxellomycetes</taxon>
        <taxon>Kickxellales</taxon>
        <taxon>Kickxellaceae</taxon>
        <taxon>Coemansia</taxon>
    </lineage>
</organism>
<feature type="compositionally biased region" description="Low complexity" evidence="1">
    <location>
        <begin position="172"/>
        <end position="181"/>
    </location>
</feature>